<dbReference type="GO" id="GO:0050568">
    <property type="term" value="F:protein-glutamine glutaminase activity"/>
    <property type="evidence" value="ECO:0007669"/>
    <property type="project" value="UniProtKB-UniRule"/>
</dbReference>
<dbReference type="PANTHER" id="PTHR35147:SF1">
    <property type="entry name" value="CHEMORECEPTOR GLUTAMINE DEAMIDASE CHED-RELATED"/>
    <property type="match status" value="1"/>
</dbReference>
<dbReference type="InterPro" id="IPR011324">
    <property type="entry name" value="Cytotoxic_necrot_fac-like_cat"/>
</dbReference>
<keyword evidence="2 3" id="KW-0378">Hydrolase</keyword>
<protein>
    <recommendedName>
        <fullName evidence="3">Probable chemoreceptor glutamine deamidase CheD</fullName>
        <ecNumber evidence="3">3.5.1.44</ecNumber>
    </recommendedName>
</protein>
<dbReference type="InterPro" id="IPR005659">
    <property type="entry name" value="Chemorcpt_Glu_NH3ase_CheD"/>
</dbReference>
<keyword evidence="1 3" id="KW-0145">Chemotaxis</keyword>
<evidence type="ECO:0000256" key="3">
    <source>
        <dbReference type="HAMAP-Rule" id="MF_01440"/>
    </source>
</evidence>
<dbReference type="InterPro" id="IPR038592">
    <property type="entry name" value="CheD-like_sf"/>
</dbReference>
<keyword evidence="4" id="KW-0812">Transmembrane</keyword>
<dbReference type="AlphaFoldDB" id="A0A1F7FM38"/>
<organism evidence="5 6">
    <name type="scientific">Candidatus Raymondbacteria bacterium RIFOXYD12_FULL_49_13</name>
    <dbReference type="NCBI Taxonomy" id="1817890"/>
    <lineage>
        <taxon>Bacteria</taxon>
        <taxon>Raymondiibacteriota</taxon>
    </lineage>
</organism>
<gene>
    <name evidence="3" type="primary">cheD</name>
    <name evidence="5" type="ORF">A2519_01630</name>
</gene>
<reference evidence="5 6" key="1">
    <citation type="journal article" date="2016" name="Nat. Commun.">
        <title>Thousands of microbial genomes shed light on interconnected biogeochemical processes in an aquifer system.</title>
        <authorList>
            <person name="Anantharaman K."/>
            <person name="Brown C.T."/>
            <person name="Hug L.A."/>
            <person name="Sharon I."/>
            <person name="Castelle C.J."/>
            <person name="Probst A.J."/>
            <person name="Thomas B.C."/>
            <person name="Singh A."/>
            <person name="Wilkins M.J."/>
            <person name="Karaoz U."/>
            <person name="Brodie E.L."/>
            <person name="Williams K.H."/>
            <person name="Hubbard S.S."/>
            <person name="Banfield J.F."/>
        </authorList>
    </citation>
    <scope>NUCLEOTIDE SEQUENCE [LARGE SCALE GENOMIC DNA]</scope>
</reference>
<dbReference type="CDD" id="cd16352">
    <property type="entry name" value="CheD"/>
    <property type="match status" value="1"/>
</dbReference>
<comment type="catalytic activity">
    <reaction evidence="3">
        <text>L-glutaminyl-[protein] + H2O = L-glutamyl-[protein] + NH4(+)</text>
        <dbReference type="Rhea" id="RHEA:16441"/>
        <dbReference type="Rhea" id="RHEA-COMP:10207"/>
        <dbReference type="Rhea" id="RHEA-COMP:10208"/>
        <dbReference type="ChEBI" id="CHEBI:15377"/>
        <dbReference type="ChEBI" id="CHEBI:28938"/>
        <dbReference type="ChEBI" id="CHEBI:29973"/>
        <dbReference type="ChEBI" id="CHEBI:30011"/>
        <dbReference type="EC" id="3.5.1.44"/>
    </reaction>
</comment>
<evidence type="ECO:0000256" key="2">
    <source>
        <dbReference type="ARBA" id="ARBA00022801"/>
    </source>
</evidence>
<keyword evidence="4" id="KW-0472">Membrane</keyword>
<sequence>MNDILVVNIADMKASNSGNRLITYALGSCIGVAVFDPVAGAGGLLHYMLPDSKLDERKASENPFMFADTGITSMLRKLEKCGCEIRRLTIKAAGGSNIMDPNGTFSIGKKNYLALKRILWRYNLILRGEDVGGSLSRNMTLNLAEMSVSVRYSGVKEEVWL</sequence>
<dbReference type="SUPFAM" id="SSF64438">
    <property type="entry name" value="CNF1/YfiH-like putative cysteine hydrolases"/>
    <property type="match status" value="1"/>
</dbReference>
<accession>A0A1F7FM38</accession>
<dbReference type="Gene3D" id="3.30.1330.200">
    <property type="match status" value="1"/>
</dbReference>
<comment type="function">
    <text evidence="3">Probably deamidates glutamine residues to glutamate on methyl-accepting chemotaxis receptors (MCPs), playing an important role in chemotaxis.</text>
</comment>
<dbReference type="Proteomes" id="UP000179243">
    <property type="component" value="Unassembled WGS sequence"/>
</dbReference>
<dbReference type="PANTHER" id="PTHR35147">
    <property type="entry name" value="CHEMORECEPTOR GLUTAMINE DEAMIDASE CHED-RELATED"/>
    <property type="match status" value="1"/>
</dbReference>
<proteinExistence type="inferred from homology"/>
<name>A0A1F7FM38_UNCRA</name>
<dbReference type="Pfam" id="PF03975">
    <property type="entry name" value="CheD"/>
    <property type="match status" value="1"/>
</dbReference>
<dbReference type="EMBL" id="MFYX01000004">
    <property type="protein sequence ID" value="OGK07537.1"/>
    <property type="molecule type" value="Genomic_DNA"/>
</dbReference>
<dbReference type="HAMAP" id="MF_01440">
    <property type="entry name" value="CheD"/>
    <property type="match status" value="1"/>
</dbReference>
<feature type="transmembrane region" description="Helical" evidence="4">
    <location>
        <begin position="21"/>
        <end position="49"/>
    </location>
</feature>
<evidence type="ECO:0000313" key="6">
    <source>
        <dbReference type="Proteomes" id="UP000179243"/>
    </source>
</evidence>
<dbReference type="GO" id="GO:0006935">
    <property type="term" value="P:chemotaxis"/>
    <property type="evidence" value="ECO:0007669"/>
    <property type="project" value="UniProtKB-UniRule"/>
</dbReference>
<comment type="caution">
    <text evidence="5">The sequence shown here is derived from an EMBL/GenBank/DDBJ whole genome shotgun (WGS) entry which is preliminary data.</text>
</comment>
<evidence type="ECO:0000313" key="5">
    <source>
        <dbReference type="EMBL" id="OGK07537.1"/>
    </source>
</evidence>
<evidence type="ECO:0000256" key="1">
    <source>
        <dbReference type="ARBA" id="ARBA00022500"/>
    </source>
</evidence>
<dbReference type="EC" id="3.5.1.44" evidence="3"/>
<comment type="similarity">
    <text evidence="3">Belongs to the CheD family.</text>
</comment>
<keyword evidence="4" id="KW-1133">Transmembrane helix</keyword>
<evidence type="ECO:0000256" key="4">
    <source>
        <dbReference type="SAM" id="Phobius"/>
    </source>
</evidence>